<dbReference type="OrthoDB" id="1109668at2759"/>
<dbReference type="EMBL" id="CACVBM020001570">
    <property type="protein sequence ID" value="CAA7054269.1"/>
    <property type="molecule type" value="Genomic_DNA"/>
</dbReference>
<feature type="domain" description="DUF4283" evidence="1">
    <location>
        <begin position="32"/>
        <end position="114"/>
    </location>
</feature>
<proteinExistence type="predicted"/>
<gene>
    <name evidence="2" type="ORF">MERR_LOCUS41505</name>
</gene>
<keyword evidence="3" id="KW-1185">Reference proteome</keyword>
<dbReference type="PANTHER" id="PTHR31286">
    <property type="entry name" value="GLYCINE-RICH CELL WALL STRUCTURAL PROTEIN 1.8-LIKE"/>
    <property type="match status" value="1"/>
</dbReference>
<dbReference type="Pfam" id="PF14111">
    <property type="entry name" value="DUF4283"/>
    <property type="match status" value="1"/>
</dbReference>
<sequence length="147" mass="17235">MSAAMDRAMMAMSIKEEDLPVEIPNRPEYCSKENNALSMIDRVLNPKCQNVAHLIVDLPRKWGKAGRIRGVVLSNESFQFFFKTEHDLEEIMDKGVQSFNEWAVVMERWVEKEPPEFLQFVPLWVQIRELPLNHYRSQTIWDIGDVL</sequence>
<feature type="non-terminal residue" evidence="2">
    <location>
        <position position="147"/>
    </location>
</feature>
<dbReference type="AlphaFoldDB" id="A0A6D2L2Q8"/>
<comment type="caution">
    <text evidence="2">The sequence shown here is derived from an EMBL/GenBank/DDBJ whole genome shotgun (WGS) entry which is preliminary data.</text>
</comment>
<dbReference type="InterPro" id="IPR040256">
    <property type="entry name" value="At4g02000-like"/>
</dbReference>
<evidence type="ECO:0000313" key="2">
    <source>
        <dbReference type="EMBL" id="CAA7054269.1"/>
    </source>
</evidence>
<dbReference type="PANTHER" id="PTHR31286:SF178">
    <property type="entry name" value="DUF4283 DOMAIN-CONTAINING PROTEIN"/>
    <property type="match status" value="1"/>
</dbReference>
<organism evidence="2 3">
    <name type="scientific">Microthlaspi erraticum</name>
    <dbReference type="NCBI Taxonomy" id="1685480"/>
    <lineage>
        <taxon>Eukaryota</taxon>
        <taxon>Viridiplantae</taxon>
        <taxon>Streptophyta</taxon>
        <taxon>Embryophyta</taxon>
        <taxon>Tracheophyta</taxon>
        <taxon>Spermatophyta</taxon>
        <taxon>Magnoliopsida</taxon>
        <taxon>eudicotyledons</taxon>
        <taxon>Gunneridae</taxon>
        <taxon>Pentapetalae</taxon>
        <taxon>rosids</taxon>
        <taxon>malvids</taxon>
        <taxon>Brassicales</taxon>
        <taxon>Brassicaceae</taxon>
        <taxon>Coluteocarpeae</taxon>
        <taxon>Microthlaspi</taxon>
    </lineage>
</organism>
<protein>
    <recommendedName>
        <fullName evidence="1">DUF4283 domain-containing protein</fullName>
    </recommendedName>
</protein>
<feature type="non-terminal residue" evidence="2">
    <location>
        <position position="1"/>
    </location>
</feature>
<evidence type="ECO:0000259" key="1">
    <source>
        <dbReference type="Pfam" id="PF14111"/>
    </source>
</evidence>
<dbReference type="InterPro" id="IPR025558">
    <property type="entry name" value="DUF4283"/>
</dbReference>
<name>A0A6D2L2Q8_9BRAS</name>
<reference evidence="2" key="1">
    <citation type="submission" date="2020-01" db="EMBL/GenBank/DDBJ databases">
        <authorList>
            <person name="Mishra B."/>
        </authorList>
    </citation>
    <scope>NUCLEOTIDE SEQUENCE [LARGE SCALE GENOMIC DNA]</scope>
</reference>
<dbReference type="Proteomes" id="UP000467841">
    <property type="component" value="Unassembled WGS sequence"/>
</dbReference>
<accession>A0A6D2L2Q8</accession>
<evidence type="ECO:0000313" key="3">
    <source>
        <dbReference type="Proteomes" id="UP000467841"/>
    </source>
</evidence>